<evidence type="ECO:0000313" key="2">
    <source>
        <dbReference type="EMBL" id="CUP34315.1"/>
    </source>
</evidence>
<keyword evidence="5" id="KW-1185">Reference proteome</keyword>
<protein>
    <recommendedName>
        <fullName evidence="6">DUF697 domain-containing protein</fullName>
    </recommendedName>
</protein>
<dbReference type="AlphaFoldDB" id="A0A3E5GCV6"/>
<accession>A0A3E5GCV6</accession>
<reference evidence="3" key="2">
    <citation type="submission" date="2022-08" db="EMBL/GenBank/DDBJ databases">
        <title>Genome Sequencing of Bacteroides fragilis Group Isolates with Nanopore Technology.</title>
        <authorList>
            <person name="Tisza M.J."/>
            <person name="Smith D."/>
            <person name="Dekker J.P."/>
        </authorList>
    </citation>
    <scope>NUCLEOTIDE SEQUENCE</scope>
    <source>
        <strain evidence="3">BFG-527</strain>
    </source>
</reference>
<evidence type="ECO:0008006" key="6">
    <source>
        <dbReference type="Google" id="ProtNLM"/>
    </source>
</evidence>
<evidence type="ECO:0000256" key="1">
    <source>
        <dbReference type="SAM" id="Phobius"/>
    </source>
</evidence>
<dbReference type="RefSeq" id="WP_055269564.1">
    <property type="nucleotide sequence ID" value="NZ_CABMFH010000010.1"/>
</dbReference>
<dbReference type="EMBL" id="CP103141">
    <property type="protein sequence ID" value="UVQ75313.1"/>
    <property type="molecule type" value="Genomic_DNA"/>
</dbReference>
<dbReference type="Proteomes" id="UP000095606">
    <property type="component" value="Unassembled WGS sequence"/>
</dbReference>
<evidence type="ECO:0000313" key="4">
    <source>
        <dbReference type="Proteomes" id="UP000095606"/>
    </source>
</evidence>
<keyword evidence="1" id="KW-1133">Transmembrane helix</keyword>
<evidence type="ECO:0000313" key="3">
    <source>
        <dbReference type="EMBL" id="UVQ75313.1"/>
    </source>
</evidence>
<proteinExistence type="predicted"/>
<gene>
    <name evidence="2" type="ORF">ERS852461_02375</name>
    <name evidence="3" type="ORF">NXY30_02510</name>
</gene>
<keyword evidence="1" id="KW-0812">Transmembrane</keyword>
<feature type="transmembrane region" description="Helical" evidence="1">
    <location>
        <begin position="42"/>
        <end position="61"/>
    </location>
</feature>
<accession>A0A174MK51</accession>
<evidence type="ECO:0000313" key="5">
    <source>
        <dbReference type="Proteomes" id="UP001060104"/>
    </source>
</evidence>
<organism evidence="2 4">
    <name type="scientific">Bacteroides faecis</name>
    <dbReference type="NCBI Taxonomy" id="674529"/>
    <lineage>
        <taxon>Bacteria</taxon>
        <taxon>Pseudomonadati</taxon>
        <taxon>Bacteroidota</taxon>
        <taxon>Bacteroidia</taxon>
        <taxon>Bacteroidales</taxon>
        <taxon>Bacteroidaceae</taxon>
        <taxon>Bacteroides</taxon>
    </lineage>
</organism>
<feature type="transmembrane region" description="Helical" evidence="1">
    <location>
        <begin position="5"/>
        <end position="27"/>
    </location>
</feature>
<name>A0A3E5GCV6_9BACE</name>
<dbReference type="EMBL" id="CZAE01000010">
    <property type="protein sequence ID" value="CUP34315.1"/>
    <property type="molecule type" value="Genomic_DNA"/>
</dbReference>
<dbReference type="Proteomes" id="UP001060104">
    <property type="component" value="Chromosome"/>
</dbReference>
<dbReference type="GeneID" id="69587645"/>
<keyword evidence="1" id="KW-0472">Membrane</keyword>
<sequence>MKRNLLIITLLFLGSFVILLLGNIIIIGEKIASLSHVAWAEYAFYALILIVFYAVVIRPVIRVHRAPQIPALSIDGEWDTAQLIAFGHKLADNCNYIPKDKTCPELRKLHQQKLREDLERYATDKEELVQILSDELKLRIEGGELREASGPRAEDMHSVRIIGINRRIIEWAKSVFMITAISQNGRLDTVSVLYMNYKMIEDVIIASGFRPTRQQLFRQYVNILVTSLMTFVASEVFKDMGSVAPFESLADPSSDAASDIDLSDAAVDGADVDPDDIGDTVSGGTGFLSILSGVKIPGVVIGSICDGIVNSLMTLRIGYVTRNYLVDGMNSLNGIKAKRKAKRAAVKEALKSLPKVVVVGTSFVGKGAMNIILNIIGGKKVKEVDETSH</sequence>
<reference evidence="2 4" key="1">
    <citation type="submission" date="2015-09" db="EMBL/GenBank/DDBJ databases">
        <authorList>
            <consortium name="Pathogen Informatics"/>
        </authorList>
    </citation>
    <scope>NUCLEOTIDE SEQUENCE [LARGE SCALE GENOMIC DNA]</scope>
    <source>
        <strain evidence="2 4">2789STDY5834846</strain>
    </source>
</reference>